<evidence type="ECO:0000313" key="3">
    <source>
        <dbReference type="Proteomes" id="UP000273022"/>
    </source>
</evidence>
<sequence length="74" mass="8385">MVSSIRSSVVSSESVFGSDSESESPSSSNYEVALSNRVYKVYGKKNRKNDDSDNEKHKQPDQELLEFHRQLFGL</sequence>
<feature type="region of interest" description="Disordered" evidence="1">
    <location>
        <begin position="43"/>
        <end position="63"/>
    </location>
</feature>
<reference evidence="2 3" key="1">
    <citation type="submission" date="2018-09" db="EMBL/GenBank/DDBJ databases">
        <title>Phylogeny of the Shewanellaceae, and recommendation for two new genera, Pseudoshewanella and Parashewanella.</title>
        <authorList>
            <person name="Wang G."/>
        </authorList>
    </citation>
    <scope>NUCLEOTIDE SEQUENCE [LARGE SCALE GENOMIC DNA]</scope>
    <source>
        <strain evidence="2 3">KCTC 22492</strain>
    </source>
</reference>
<feature type="region of interest" description="Disordered" evidence="1">
    <location>
        <begin position="1"/>
        <end position="30"/>
    </location>
</feature>
<dbReference type="RefSeq" id="WP_121854722.1">
    <property type="nucleotide sequence ID" value="NZ_CP037952.1"/>
</dbReference>
<comment type="caution">
    <text evidence="2">The sequence shown here is derived from an EMBL/GenBank/DDBJ whole genome shotgun (WGS) entry which is preliminary data.</text>
</comment>
<dbReference type="AlphaFoldDB" id="A0A3A6TZP2"/>
<name>A0A3A6TZP2_9GAMM</name>
<keyword evidence="3" id="KW-1185">Reference proteome</keyword>
<protein>
    <submittedName>
        <fullName evidence="2">Uncharacterized protein</fullName>
    </submittedName>
</protein>
<evidence type="ECO:0000256" key="1">
    <source>
        <dbReference type="SAM" id="MobiDB-lite"/>
    </source>
</evidence>
<accession>A0A3A6TZP2</accession>
<proteinExistence type="predicted"/>
<evidence type="ECO:0000313" key="2">
    <source>
        <dbReference type="EMBL" id="RJY07139.1"/>
    </source>
</evidence>
<organism evidence="2 3">
    <name type="scientific">Parashewanella spongiae</name>
    <dbReference type="NCBI Taxonomy" id="342950"/>
    <lineage>
        <taxon>Bacteria</taxon>
        <taxon>Pseudomonadati</taxon>
        <taxon>Pseudomonadota</taxon>
        <taxon>Gammaproteobacteria</taxon>
        <taxon>Alteromonadales</taxon>
        <taxon>Shewanellaceae</taxon>
        <taxon>Parashewanella</taxon>
    </lineage>
</organism>
<feature type="compositionally biased region" description="Basic and acidic residues" evidence="1">
    <location>
        <begin position="48"/>
        <end position="63"/>
    </location>
</feature>
<dbReference type="EMBL" id="QYYH01000133">
    <property type="protein sequence ID" value="RJY07139.1"/>
    <property type="molecule type" value="Genomic_DNA"/>
</dbReference>
<dbReference type="Proteomes" id="UP000273022">
    <property type="component" value="Unassembled WGS sequence"/>
</dbReference>
<gene>
    <name evidence="2" type="ORF">D5R81_16505</name>
</gene>